<gene>
    <name evidence="1" type="ORF">KUF71_007552</name>
</gene>
<keyword evidence="2" id="KW-1185">Reference proteome</keyword>
<name>A0AAE1LFU2_9NEOP</name>
<sequence length="22" mass="2505">MYICLCVPSVWTLIWLAVGHLS</sequence>
<comment type="caution">
    <text evidence="1">The sequence shown here is derived from an EMBL/GenBank/DDBJ whole genome shotgun (WGS) entry which is preliminary data.</text>
</comment>
<proteinExistence type="predicted"/>
<evidence type="ECO:0000313" key="2">
    <source>
        <dbReference type="Proteomes" id="UP001219518"/>
    </source>
</evidence>
<reference evidence="1" key="1">
    <citation type="submission" date="2021-07" db="EMBL/GenBank/DDBJ databases">
        <authorList>
            <person name="Catto M.A."/>
            <person name="Jacobson A."/>
            <person name="Kennedy G."/>
            <person name="Labadie P."/>
            <person name="Hunt B.G."/>
            <person name="Srinivasan R."/>
        </authorList>
    </citation>
    <scope>NUCLEOTIDE SEQUENCE</scope>
    <source>
        <strain evidence="1">PL_HMW_Pooled</strain>
        <tissue evidence="1">Head</tissue>
    </source>
</reference>
<accession>A0AAE1LFU2</accession>
<organism evidence="1 2">
    <name type="scientific">Frankliniella fusca</name>
    <dbReference type="NCBI Taxonomy" id="407009"/>
    <lineage>
        <taxon>Eukaryota</taxon>
        <taxon>Metazoa</taxon>
        <taxon>Ecdysozoa</taxon>
        <taxon>Arthropoda</taxon>
        <taxon>Hexapoda</taxon>
        <taxon>Insecta</taxon>
        <taxon>Pterygota</taxon>
        <taxon>Neoptera</taxon>
        <taxon>Paraneoptera</taxon>
        <taxon>Thysanoptera</taxon>
        <taxon>Terebrantia</taxon>
        <taxon>Thripoidea</taxon>
        <taxon>Thripidae</taxon>
        <taxon>Frankliniella</taxon>
    </lineage>
</organism>
<protein>
    <submittedName>
        <fullName evidence="1">L-tyrosine/L-aspartate decarboxylase</fullName>
    </submittedName>
</protein>
<dbReference type="AlphaFoldDB" id="A0AAE1LFU2"/>
<evidence type="ECO:0000313" key="1">
    <source>
        <dbReference type="EMBL" id="KAK3918123.1"/>
    </source>
</evidence>
<reference evidence="1" key="2">
    <citation type="journal article" date="2023" name="BMC Genomics">
        <title>Pest status, molecular evolution, and epigenetic factors derived from the genome assembly of Frankliniella fusca, a thysanopteran phytovirus vector.</title>
        <authorList>
            <person name="Catto M.A."/>
            <person name="Labadie P.E."/>
            <person name="Jacobson A.L."/>
            <person name="Kennedy G.G."/>
            <person name="Srinivasan R."/>
            <person name="Hunt B.G."/>
        </authorList>
    </citation>
    <scope>NUCLEOTIDE SEQUENCE</scope>
    <source>
        <strain evidence="1">PL_HMW_Pooled</strain>
    </source>
</reference>
<dbReference type="EMBL" id="JAHWGI010000879">
    <property type="protein sequence ID" value="KAK3918123.1"/>
    <property type="molecule type" value="Genomic_DNA"/>
</dbReference>
<dbReference type="Proteomes" id="UP001219518">
    <property type="component" value="Unassembled WGS sequence"/>
</dbReference>